<sequence>MTNPCDCDIRLIRIDEVIEITGLSRAAVYRMIQKGEFPRQVRLSVRSSAWVLQEVREWAFSRVSPTGLVD</sequence>
<evidence type="ECO:0000313" key="1">
    <source>
        <dbReference type="EMBL" id="MBZ2210127.1"/>
    </source>
</evidence>
<dbReference type="EMBL" id="JAFBIL020000031">
    <property type="protein sequence ID" value="MBZ2210127.1"/>
    <property type="molecule type" value="Genomic_DNA"/>
</dbReference>
<gene>
    <name evidence="1" type="ORF">I4X03_022960</name>
</gene>
<organism evidence="1 2">
    <name type="scientific">Massilia soli</name>
    <dbReference type="NCBI Taxonomy" id="2792854"/>
    <lineage>
        <taxon>Bacteria</taxon>
        <taxon>Pseudomonadati</taxon>
        <taxon>Pseudomonadota</taxon>
        <taxon>Betaproteobacteria</taxon>
        <taxon>Burkholderiales</taxon>
        <taxon>Oxalobacteraceae</taxon>
        <taxon>Telluria group</taxon>
        <taxon>Massilia</taxon>
    </lineage>
</organism>
<evidence type="ECO:0000313" key="2">
    <source>
        <dbReference type="Proteomes" id="UP000809349"/>
    </source>
</evidence>
<dbReference type="InterPro" id="IPR010260">
    <property type="entry name" value="AlpA"/>
</dbReference>
<protein>
    <submittedName>
        <fullName evidence="1">AlpA family transcriptional regulator</fullName>
    </submittedName>
</protein>
<dbReference type="PANTHER" id="PTHR36154">
    <property type="entry name" value="DNA-BINDING TRANSCRIPTIONAL ACTIVATOR ALPA"/>
    <property type="match status" value="1"/>
</dbReference>
<name>A0ABS7SVZ5_9BURK</name>
<proteinExistence type="predicted"/>
<reference evidence="1 2" key="1">
    <citation type="submission" date="2021-08" db="EMBL/GenBank/DDBJ databases">
        <title>Massilia sp. R798.</title>
        <authorList>
            <person name="Baek J.H."/>
            <person name="Jung H.S."/>
            <person name="Kim K.R."/>
            <person name="Jeon C.O."/>
        </authorList>
    </citation>
    <scope>NUCLEOTIDE SEQUENCE [LARGE SCALE GENOMIC DNA]</scope>
    <source>
        <strain evidence="1 2">R798</strain>
    </source>
</reference>
<keyword evidence="2" id="KW-1185">Reference proteome</keyword>
<dbReference type="InterPro" id="IPR052931">
    <property type="entry name" value="Prophage_regulatory_activator"/>
</dbReference>
<dbReference type="Proteomes" id="UP000809349">
    <property type="component" value="Unassembled WGS sequence"/>
</dbReference>
<dbReference type="PANTHER" id="PTHR36154:SF1">
    <property type="entry name" value="DNA-BINDING TRANSCRIPTIONAL ACTIVATOR ALPA"/>
    <property type="match status" value="1"/>
</dbReference>
<dbReference type="Pfam" id="PF05930">
    <property type="entry name" value="Phage_AlpA"/>
    <property type="match status" value="1"/>
</dbReference>
<comment type="caution">
    <text evidence="1">The sequence shown here is derived from an EMBL/GenBank/DDBJ whole genome shotgun (WGS) entry which is preliminary data.</text>
</comment>
<accession>A0ABS7SVZ5</accession>
<dbReference type="Gene3D" id="1.10.238.160">
    <property type="match status" value="1"/>
</dbReference>